<dbReference type="OrthoDB" id="2865258at2759"/>
<comment type="caution">
    <text evidence="1">The sequence shown here is derived from an EMBL/GenBank/DDBJ whole genome shotgun (WGS) entry which is preliminary data.</text>
</comment>
<accession>A0A9W7CQS9</accession>
<proteinExistence type="predicted"/>
<dbReference type="AlphaFoldDB" id="A0A9W7CQS9"/>
<dbReference type="NCBIfam" id="TIGR01681">
    <property type="entry name" value="HAD-SF-IIIC"/>
    <property type="match status" value="1"/>
</dbReference>
<dbReference type="SFLD" id="SFLDS00003">
    <property type="entry name" value="Haloacid_Dehalogenase"/>
    <property type="match status" value="1"/>
</dbReference>
<dbReference type="InterPro" id="IPR010033">
    <property type="entry name" value="HAD_SF_ppase_IIIC"/>
</dbReference>
<keyword evidence="2" id="KW-1185">Reference proteome</keyword>
<protein>
    <submittedName>
        <fullName evidence="1">Unnamed protein product</fullName>
    </submittedName>
</protein>
<sequence>MGRGSGSQQTAAASQQWAHLPRLVVFDLDYTLWGPYIDTLNGGPFTKTEDAGTVVDRYGEELSLLPDVEKVLSTIETDPQFQDTKVAIASRTAEIEAARECMGLLEVSIKKPGSAAEVKTLESIASFVEIYPSSKVAHFQKFVQESGVPYEDMLFFDDEYRNVLDIKRLGVTCQYCRDGLTWTSWIDGMQAYQASKTK</sequence>
<evidence type="ECO:0000313" key="2">
    <source>
        <dbReference type="Proteomes" id="UP001165083"/>
    </source>
</evidence>
<dbReference type="SUPFAM" id="SSF56784">
    <property type="entry name" value="HAD-like"/>
    <property type="match status" value="1"/>
</dbReference>
<dbReference type="PANTHER" id="PTHR17901:SF14">
    <property type="entry name" value="MAGNESIUM-DEPENDENT PHOSPHATASE 1"/>
    <property type="match status" value="1"/>
</dbReference>
<name>A0A9W7CQS9_9STRA</name>
<dbReference type="EMBL" id="BSXW01001729">
    <property type="protein sequence ID" value="GMF38781.1"/>
    <property type="molecule type" value="Genomic_DNA"/>
</dbReference>
<organism evidence="1 2">
    <name type="scientific">Phytophthora lilii</name>
    <dbReference type="NCBI Taxonomy" id="2077276"/>
    <lineage>
        <taxon>Eukaryota</taxon>
        <taxon>Sar</taxon>
        <taxon>Stramenopiles</taxon>
        <taxon>Oomycota</taxon>
        <taxon>Peronosporomycetes</taxon>
        <taxon>Peronosporales</taxon>
        <taxon>Peronosporaceae</taxon>
        <taxon>Phytophthora</taxon>
    </lineage>
</organism>
<dbReference type="Gene3D" id="3.40.50.1000">
    <property type="entry name" value="HAD superfamily/HAD-like"/>
    <property type="match status" value="1"/>
</dbReference>
<dbReference type="Pfam" id="PF12689">
    <property type="entry name" value="Acid_PPase"/>
    <property type="match status" value="1"/>
</dbReference>
<dbReference type="GO" id="GO:0003993">
    <property type="term" value="F:acid phosphatase activity"/>
    <property type="evidence" value="ECO:0007669"/>
    <property type="project" value="TreeGrafter"/>
</dbReference>
<dbReference type="PANTHER" id="PTHR17901">
    <property type="entry name" value="MAGNESIUM-DEPENDENT PHOSPHATASE 1 MDP1"/>
    <property type="match status" value="1"/>
</dbReference>
<gene>
    <name evidence="1" type="ORF">Plil01_001615400</name>
</gene>
<dbReference type="SFLD" id="SFLDG01129">
    <property type="entry name" value="C1.5:_HAD__Beta-PGM__Phosphata"/>
    <property type="match status" value="1"/>
</dbReference>
<dbReference type="SFLD" id="SFLDG01131">
    <property type="entry name" value="C1.5.2:_MDP_Like"/>
    <property type="match status" value="1"/>
</dbReference>
<dbReference type="Proteomes" id="UP001165083">
    <property type="component" value="Unassembled WGS sequence"/>
</dbReference>
<reference evidence="1" key="1">
    <citation type="submission" date="2023-04" db="EMBL/GenBank/DDBJ databases">
        <title>Phytophthora lilii NBRC 32176.</title>
        <authorList>
            <person name="Ichikawa N."/>
            <person name="Sato H."/>
            <person name="Tonouchi N."/>
        </authorList>
    </citation>
    <scope>NUCLEOTIDE SEQUENCE</scope>
    <source>
        <strain evidence="1">NBRC 32176</strain>
    </source>
</reference>
<dbReference type="InterPro" id="IPR036412">
    <property type="entry name" value="HAD-like_sf"/>
</dbReference>
<evidence type="ECO:0000313" key="1">
    <source>
        <dbReference type="EMBL" id="GMF38781.1"/>
    </source>
</evidence>
<dbReference type="InterPro" id="IPR023214">
    <property type="entry name" value="HAD_sf"/>
</dbReference>
<dbReference type="InterPro" id="IPR010036">
    <property type="entry name" value="MDP_1_eu_arc"/>
</dbReference>
<dbReference type="NCBIfam" id="TIGR01685">
    <property type="entry name" value="MDP-1"/>
    <property type="match status" value="1"/>
</dbReference>